<keyword evidence="3" id="KW-1185">Reference proteome</keyword>
<dbReference type="Gene3D" id="1.25.40.10">
    <property type="entry name" value="Tetratricopeptide repeat domain"/>
    <property type="match status" value="1"/>
</dbReference>
<dbReference type="SUPFAM" id="SSF48452">
    <property type="entry name" value="TPR-like"/>
    <property type="match status" value="2"/>
</dbReference>
<feature type="compositionally biased region" description="Acidic residues" evidence="1">
    <location>
        <begin position="475"/>
        <end position="500"/>
    </location>
</feature>
<name>A0AAJ0DFF0_9PEZI</name>
<organism evidence="2 3">
    <name type="scientific">Extremus antarcticus</name>
    <dbReference type="NCBI Taxonomy" id="702011"/>
    <lineage>
        <taxon>Eukaryota</taxon>
        <taxon>Fungi</taxon>
        <taxon>Dikarya</taxon>
        <taxon>Ascomycota</taxon>
        <taxon>Pezizomycotina</taxon>
        <taxon>Dothideomycetes</taxon>
        <taxon>Dothideomycetidae</taxon>
        <taxon>Mycosphaerellales</taxon>
        <taxon>Extremaceae</taxon>
        <taxon>Extremus</taxon>
    </lineage>
</organism>
<evidence type="ECO:0000256" key="1">
    <source>
        <dbReference type="SAM" id="MobiDB-lite"/>
    </source>
</evidence>
<reference evidence="2" key="1">
    <citation type="submission" date="2023-04" db="EMBL/GenBank/DDBJ databases">
        <title>Black Yeasts Isolated from many extreme environments.</title>
        <authorList>
            <person name="Coleine C."/>
            <person name="Stajich J.E."/>
            <person name="Selbmann L."/>
        </authorList>
    </citation>
    <scope>NUCLEOTIDE SEQUENCE</scope>
    <source>
        <strain evidence="2">CCFEE 5312</strain>
    </source>
</reference>
<gene>
    <name evidence="2" type="ORF">LTR09_009435</name>
</gene>
<dbReference type="EMBL" id="JAWDJX010000041">
    <property type="protein sequence ID" value="KAK3049257.1"/>
    <property type="molecule type" value="Genomic_DNA"/>
</dbReference>
<evidence type="ECO:0008006" key="4">
    <source>
        <dbReference type="Google" id="ProtNLM"/>
    </source>
</evidence>
<evidence type="ECO:0000313" key="3">
    <source>
        <dbReference type="Proteomes" id="UP001271007"/>
    </source>
</evidence>
<sequence length="670" mass="75602">MPSERDWVASVTAGDTPDFTVYSNVARMMARRWFDSQDEGEWGPAVAWLAGYLGSTQGQALEYEDPISLSLLREVESWAKEQLGNADQAGRWHGLLAATFRRGDYNNAAIAEYRFAIELRPTEWALKMGLAEVLAANDNYADAVKTMEDLIEQNQHLLEAEDEEFTTVYWDRLLHDLGDWNIHREEFAVAESTYRKILDRGLQQQDLAEPTHKAIVSMLVVLNKQGRSSDAIALLDLLIDRKDSDGDDWLTLLFREYYNDKTFHNQLAMAARRSGVLEPVSQKYRNAIGLVPPPDRLALQVIDLALRYYYAALLWNLGTPEQQESALDLWEEVVHHDPIAGFEAHVAWFRTYGTRDLAPALLSRSRTSREQEDRHASYVARLEQLTKLDFGDSAQTSKDPRLTLARLYQLSGDEFKAKEIVRHLIKKAFDEAEADGQSDGYYFVAVVLQSLNDDGNALAAWSHYVPIDPANEATASEEETDDISGDSESDEPADDQDADADTVAGAERDMAGLDISDDTTQTNGVLPSEEAPDKSTYKGSLNNFCDGDCGAKWTYADDIYACKDCLDTQLNEECYKKLKAGELDVGVCRSDHEYLKIPPFDETAWQTLPKDIVMVGGQQVPRSEWIQRMKVEWEIDDQSLKRSADAAQKIQRVWKACKAFRRTATKRSVT</sequence>
<dbReference type="Proteomes" id="UP001271007">
    <property type="component" value="Unassembled WGS sequence"/>
</dbReference>
<dbReference type="Pfam" id="PF14559">
    <property type="entry name" value="TPR_19"/>
    <property type="match status" value="1"/>
</dbReference>
<comment type="caution">
    <text evidence="2">The sequence shown here is derived from an EMBL/GenBank/DDBJ whole genome shotgun (WGS) entry which is preliminary data.</text>
</comment>
<evidence type="ECO:0000313" key="2">
    <source>
        <dbReference type="EMBL" id="KAK3049257.1"/>
    </source>
</evidence>
<feature type="region of interest" description="Disordered" evidence="1">
    <location>
        <begin position="472"/>
        <end position="537"/>
    </location>
</feature>
<proteinExistence type="predicted"/>
<accession>A0AAJ0DFF0</accession>
<dbReference type="InterPro" id="IPR011990">
    <property type="entry name" value="TPR-like_helical_dom_sf"/>
</dbReference>
<dbReference type="AlphaFoldDB" id="A0AAJ0DFF0"/>
<protein>
    <recommendedName>
        <fullName evidence="4">Tetratricopeptide repeat protein</fullName>
    </recommendedName>
</protein>